<reference evidence="1 4" key="3">
    <citation type="journal article" date="2017" name="Nat. Microbiol.">
        <title>Natural product diversity associated with the nematode symbionts Photorhabdus and Xenorhabdus.</title>
        <authorList>
            <person name="Tobias N.J."/>
            <person name="Wolff H."/>
            <person name="Djahanschiri B."/>
            <person name="Grundmann F."/>
            <person name="Kronenwerth M."/>
            <person name="Shi Y.M."/>
            <person name="Simonyi S."/>
            <person name="Grun P."/>
            <person name="Shapiro-Ilan D."/>
            <person name="Pidot S.J."/>
            <person name="Stinear T.P."/>
            <person name="Ebersberger I."/>
            <person name="Bode H.B."/>
        </authorList>
    </citation>
    <scope>NUCLEOTIDE SEQUENCE [LARGE SCALE GENOMIC DNA]</scope>
    <source>
        <strain evidence="1 4">DSM 16336</strain>
    </source>
</reference>
<proteinExistence type="predicted"/>
<sequence length="213" mass="23642">MQKFTDQTSTLPHIMTAAMVKQSDLRRISDNADALRAKAMELTDSWEGVMFALPPEYIEKIALTLGFIPEVASQIHHEIKSLNYATIQSQAGSESLATEHNMDASFLALRGVTDFDHALSHVNDANVEKILDENQDIFQKIRHALPDYKALMNFRPETASAILKSLGADISPELLYKICPKYQTTSVVDLENRKGVSTAFIRCVTLTLGTTVS</sequence>
<dbReference type="Proteomes" id="UP000224871">
    <property type="component" value="Unassembled WGS sequence"/>
</dbReference>
<protein>
    <submittedName>
        <fullName evidence="2">Uncharacterized protein</fullName>
    </submittedName>
</protein>
<dbReference type="EMBL" id="FTLG01000022">
    <property type="protein sequence ID" value="SIP71465.1"/>
    <property type="molecule type" value="Genomic_DNA"/>
</dbReference>
<dbReference type="RefSeq" id="WP_086954851.1">
    <property type="nucleotide sequence ID" value="NZ_CAWNQC010000112.1"/>
</dbReference>
<name>A0A1N6MRK9_9GAMM</name>
<dbReference type="EMBL" id="NIBU01000002">
    <property type="protein sequence ID" value="PHM38473.1"/>
    <property type="molecule type" value="Genomic_DNA"/>
</dbReference>
<evidence type="ECO:0000313" key="3">
    <source>
        <dbReference type="Proteomes" id="UP000196435"/>
    </source>
</evidence>
<evidence type="ECO:0000313" key="4">
    <source>
        <dbReference type="Proteomes" id="UP000224871"/>
    </source>
</evidence>
<dbReference type="OrthoDB" id="6447488at2"/>
<reference evidence="3" key="1">
    <citation type="submission" date="2016-12" db="EMBL/GenBank/DDBJ databases">
        <authorList>
            <person name="Gaudriault S."/>
        </authorList>
    </citation>
    <scope>NUCLEOTIDE SEQUENCE [LARGE SCALE GENOMIC DNA]</scope>
    <source>
        <strain evidence="3">HGB1681 (deposited as PTA-6826 in the American Type Culture Collection)</strain>
    </source>
</reference>
<accession>A0A1N6MRK9</accession>
<organism evidence="2 3">
    <name type="scientific">Xenorhabdus innexi</name>
    <dbReference type="NCBI Taxonomy" id="290109"/>
    <lineage>
        <taxon>Bacteria</taxon>
        <taxon>Pseudomonadati</taxon>
        <taxon>Pseudomonadota</taxon>
        <taxon>Gammaproteobacteria</taxon>
        <taxon>Enterobacterales</taxon>
        <taxon>Morganellaceae</taxon>
        <taxon>Xenorhabdus</taxon>
    </lineage>
</organism>
<dbReference type="Proteomes" id="UP000196435">
    <property type="component" value="Unassembled WGS sequence"/>
</dbReference>
<keyword evidence="4" id="KW-1185">Reference proteome</keyword>
<gene>
    <name evidence="1" type="ORF">Xinn_00170</name>
    <name evidence="2" type="ORF">XIS1_1180018</name>
</gene>
<evidence type="ECO:0000313" key="1">
    <source>
        <dbReference type="EMBL" id="PHM38473.1"/>
    </source>
</evidence>
<reference evidence="2" key="2">
    <citation type="submission" date="2016-12" db="EMBL/GenBank/DDBJ databases">
        <authorList>
            <person name="Song W.-J."/>
            <person name="Kurnit D.M."/>
        </authorList>
    </citation>
    <scope>NUCLEOTIDE SEQUENCE [LARGE SCALE GENOMIC DNA]</scope>
    <source>
        <strain evidence="2">HGB1681</strain>
    </source>
</reference>
<dbReference type="AlphaFoldDB" id="A0A1N6MRK9"/>
<evidence type="ECO:0000313" key="2">
    <source>
        <dbReference type="EMBL" id="SIP71465.1"/>
    </source>
</evidence>